<gene>
    <name evidence="2" type="ORF">GCM10023093_23430</name>
</gene>
<proteinExistence type="predicted"/>
<evidence type="ECO:0000313" key="3">
    <source>
        <dbReference type="Proteomes" id="UP001500067"/>
    </source>
</evidence>
<accession>A0ABP8NIB6</accession>
<name>A0ABP8NIB6_9BACT</name>
<evidence type="ECO:0000313" key="2">
    <source>
        <dbReference type="EMBL" id="GAA4467457.1"/>
    </source>
</evidence>
<organism evidence="2 3">
    <name type="scientific">Nemorincola caseinilytica</name>
    <dbReference type="NCBI Taxonomy" id="2054315"/>
    <lineage>
        <taxon>Bacteria</taxon>
        <taxon>Pseudomonadati</taxon>
        <taxon>Bacteroidota</taxon>
        <taxon>Chitinophagia</taxon>
        <taxon>Chitinophagales</taxon>
        <taxon>Chitinophagaceae</taxon>
        <taxon>Nemorincola</taxon>
    </lineage>
</organism>
<reference evidence="3" key="1">
    <citation type="journal article" date="2019" name="Int. J. Syst. Evol. Microbiol.">
        <title>The Global Catalogue of Microorganisms (GCM) 10K type strain sequencing project: providing services to taxonomists for standard genome sequencing and annotation.</title>
        <authorList>
            <consortium name="The Broad Institute Genomics Platform"/>
            <consortium name="The Broad Institute Genome Sequencing Center for Infectious Disease"/>
            <person name="Wu L."/>
            <person name="Ma J."/>
        </authorList>
    </citation>
    <scope>NUCLEOTIDE SEQUENCE [LARGE SCALE GENOMIC DNA]</scope>
    <source>
        <strain evidence="3">JCM 32105</strain>
    </source>
</reference>
<evidence type="ECO:0000259" key="1">
    <source>
        <dbReference type="Pfam" id="PF18962"/>
    </source>
</evidence>
<dbReference type="EMBL" id="BAABFA010000015">
    <property type="protein sequence ID" value="GAA4467457.1"/>
    <property type="molecule type" value="Genomic_DNA"/>
</dbReference>
<dbReference type="Pfam" id="PF18962">
    <property type="entry name" value="Por_Secre_tail"/>
    <property type="match status" value="1"/>
</dbReference>
<protein>
    <recommendedName>
        <fullName evidence="1">Secretion system C-terminal sorting domain-containing protein</fullName>
    </recommendedName>
</protein>
<sequence length="457" mass="48533">MLVSSQPSEESLWKTNVRATTEGLTTLRQKDVAAKGTAPNRFYSYNFYLDTTLEIAGQNTSYTTVPLWKDTLAQIAGTTTFNNTFVSAAQVLDPSFPGFNNPDFFDGEMKITATSTGVSVKSVNLYGVYGYNTAKSGVVDTIRLSFVAGSGGPIASDNIFSGYGTSGGHYGTIDFLDLHYDSVNNYLTDAGKVPALAGTAASMVVDVILNNSGTSPAWGDTTAEGIWMKNVVLPGSGLNIPVNGYAAMSVSFKSGDASFPTTAPGAVVWNNDGTFNYNMWRPLLQYQTDGATDDPQWLTYTDWLNPDSNANAGYYRRLPAYLNGWANTFVPMWAWSTGGGATASTLQHINMEWEIACPTCGVIAATVGINNVTSIEKAAAYPNPATSELNIPFTLSNNANVTVTLSNMLGQVVATQNISNVASGKATFNTSALPAGLYTYAVIANGTRTTGRVAVAH</sequence>
<dbReference type="InterPro" id="IPR026444">
    <property type="entry name" value="Secre_tail"/>
</dbReference>
<comment type="caution">
    <text evidence="2">The sequence shown here is derived from an EMBL/GenBank/DDBJ whole genome shotgun (WGS) entry which is preliminary data.</text>
</comment>
<keyword evidence="3" id="KW-1185">Reference proteome</keyword>
<feature type="domain" description="Secretion system C-terminal sorting" evidence="1">
    <location>
        <begin position="381"/>
        <end position="452"/>
    </location>
</feature>
<dbReference type="NCBIfam" id="TIGR04183">
    <property type="entry name" value="Por_Secre_tail"/>
    <property type="match status" value="1"/>
</dbReference>
<dbReference type="Proteomes" id="UP001500067">
    <property type="component" value="Unassembled WGS sequence"/>
</dbReference>